<sequence>MVYLLVTGVYSSGVAKVTLKLNQSWASPLSIMIAMFNYLIVVLMFIAGVEGRIYVGGGPYYVNFNGNRVRPG</sequence>
<keyword evidence="1" id="KW-1133">Transmembrane helix</keyword>
<reference evidence="2" key="1">
    <citation type="submission" date="2023-07" db="EMBL/GenBank/DDBJ databases">
        <authorList>
            <consortium name="CYATHOMIX"/>
        </authorList>
    </citation>
    <scope>NUCLEOTIDE SEQUENCE</scope>
    <source>
        <strain evidence="2">N/A</strain>
    </source>
</reference>
<dbReference type="Proteomes" id="UP001176961">
    <property type="component" value="Unassembled WGS sequence"/>
</dbReference>
<feature type="transmembrane region" description="Helical" evidence="1">
    <location>
        <begin position="25"/>
        <end position="46"/>
    </location>
</feature>
<protein>
    <submittedName>
        <fullName evidence="2">Uncharacterized protein</fullName>
    </submittedName>
</protein>
<keyword evidence="1" id="KW-0472">Membrane</keyword>
<name>A0AA36DKP1_CYLNA</name>
<organism evidence="2 3">
    <name type="scientific">Cylicocyclus nassatus</name>
    <name type="common">Nematode worm</name>
    <dbReference type="NCBI Taxonomy" id="53992"/>
    <lineage>
        <taxon>Eukaryota</taxon>
        <taxon>Metazoa</taxon>
        <taxon>Ecdysozoa</taxon>
        <taxon>Nematoda</taxon>
        <taxon>Chromadorea</taxon>
        <taxon>Rhabditida</taxon>
        <taxon>Rhabditina</taxon>
        <taxon>Rhabditomorpha</taxon>
        <taxon>Strongyloidea</taxon>
        <taxon>Strongylidae</taxon>
        <taxon>Cylicocyclus</taxon>
    </lineage>
</organism>
<evidence type="ECO:0000313" key="3">
    <source>
        <dbReference type="Proteomes" id="UP001176961"/>
    </source>
</evidence>
<proteinExistence type="predicted"/>
<gene>
    <name evidence="2" type="ORF">CYNAS_LOCUS508</name>
</gene>
<keyword evidence="1" id="KW-0812">Transmembrane</keyword>
<accession>A0AA36DKP1</accession>
<comment type="caution">
    <text evidence="2">The sequence shown here is derived from an EMBL/GenBank/DDBJ whole genome shotgun (WGS) entry which is preliminary data.</text>
</comment>
<dbReference type="EMBL" id="CATQJL010000001">
    <property type="protein sequence ID" value="CAJ0588525.1"/>
    <property type="molecule type" value="Genomic_DNA"/>
</dbReference>
<evidence type="ECO:0000256" key="1">
    <source>
        <dbReference type="SAM" id="Phobius"/>
    </source>
</evidence>
<evidence type="ECO:0000313" key="2">
    <source>
        <dbReference type="EMBL" id="CAJ0588525.1"/>
    </source>
</evidence>
<keyword evidence="3" id="KW-1185">Reference proteome</keyword>
<dbReference type="AlphaFoldDB" id="A0AA36DKP1"/>